<dbReference type="AlphaFoldDB" id="X0U5J6"/>
<dbReference type="HAMAP" id="MF_02207">
    <property type="entry name" value="MreB"/>
    <property type="match status" value="1"/>
</dbReference>
<dbReference type="GO" id="GO:0005737">
    <property type="term" value="C:cytoplasm"/>
    <property type="evidence" value="ECO:0007669"/>
    <property type="project" value="UniProtKB-SubCell"/>
</dbReference>
<evidence type="ECO:0000256" key="5">
    <source>
        <dbReference type="ARBA" id="ARBA00022960"/>
    </source>
</evidence>
<comment type="caution">
    <text evidence="7">The sequence shown here is derived from an EMBL/GenBank/DDBJ whole genome shotgun (WGS) entry which is preliminary data.</text>
</comment>
<dbReference type="PRINTS" id="PR01652">
    <property type="entry name" value="SHAPEPROTEIN"/>
</dbReference>
<dbReference type="GO" id="GO:0005524">
    <property type="term" value="F:ATP binding"/>
    <property type="evidence" value="ECO:0007669"/>
    <property type="project" value="UniProtKB-KW"/>
</dbReference>
<evidence type="ECO:0000256" key="6">
    <source>
        <dbReference type="ARBA" id="ARBA00023458"/>
    </source>
</evidence>
<keyword evidence="3" id="KW-0547">Nucleotide-binding</keyword>
<dbReference type="NCBIfam" id="NF010539">
    <property type="entry name" value="PRK13927.1"/>
    <property type="match status" value="1"/>
</dbReference>
<keyword evidence="4" id="KW-0067">ATP-binding</keyword>
<dbReference type="Pfam" id="PF06723">
    <property type="entry name" value="MreB_Mbl"/>
    <property type="match status" value="1"/>
</dbReference>
<evidence type="ECO:0008006" key="8">
    <source>
        <dbReference type="Google" id="ProtNLM"/>
    </source>
</evidence>
<sequence length="338" mass="35829">MLGMDRSLGIDLGTVSVLIYQKGKGIVLQEPSVVSILRDSGKVLAVGEEAKQMLGKTPGNIIAIQPMKSGVIADYEITEKMLSYFIRKVCGNSKVFRPQVVICVPSGGTEVEKRAAIEAAMQAGARKAYLIEETMAAAIGAGLDISEPYGNMLIDVGGGTADIAVISLGGIVVSKSLRVAGNDFDEDIIIYIKEKYRLMIGEKTAETLKIEIGTAMELEEELFTDIRGRDLVSGLPKSISVGSNEVLKAISSSLKTIIEGVKTVMEKIPPELAADIADKGIVLTGGGALLRNFDELLTEVTGIPVYLAENPISCVALGAGTVLDNIHVLRTGLVSSYK</sequence>
<evidence type="ECO:0000256" key="3">
    <source>
        <dbReference type="ARBA" id="ARBA00022741"/>
    </source>
</evidence>
<dbReference type="InterPro" id="IPR004753">
    <property type="entry name" value="MreB"/>
</dbReference>
<dbReference type="Gene3D" id="3.30.420.40">
    <property type="match status" value="3"/>
</dbReference>
<keyword evidence="2" id="KW-0963">Cytoplasm</keyword>
<proteinExistence type="inferred from homology"/>
<dbReference type="SUPFAM" id="SSF53067">
    <property type="entry name" value="Actin-like ATPase domain"/>
    <property type="match status" value="2"/>
</dbReference>
<comment type="similarity">
    <text evidence="6">Belongs to the FtsA/MreB family.</text>
</comment>
<evidence type="ECO:0000256" key="2">
    <source>
        <dbReference type="ARBA" id="ARBA00022490"/>
    </source>
</evidence>
<dbReference type="CDD" id="cd10225">
    <property type="entry name" value="ASKHA_NBD_MreB-like"/>
    <property type="match status" value="1"/>
</dbReference>
<keyword evidence="5" id="KW-0133">Cell shape</keyword>
<protein>
    <recommendedName>
        <fullName evidence="8">Cell shape-determining protein MreB</fullName>
    </recommendedName>
</protein>
<reference evidence="7" key="1">
    <citation type="journal article" date="2014" name="Front. Microbiol.">
        <title>High frequency of phylogenetically diverse reductive dehalogenase-homologous genes in deep subseafloor sedimentary metagenomes.</title>
        <authorList>
            <person name="Kawai M."/>
            <person name="Futagami T."/>
            <person name="Toyoda A."/>
            <person name="Takaki Y."/>
            <person name="Nishi S."/>
            <person name="Hori S."/>
            <person name="Arai W."/>
            <person name="Tsubouchi T."/>
            <person name="Morono Y."/>
            <person name="Uchiyama I."/>
            <person name="Ito T."/>
            <person name="Fujiyama A."/>
            <person name="Inagaki F."/>
            <person name="Takami H."/>
        </authorList>
    </citation>
    <scope>NUCLEOTIDE SEQUENCE</scope>
    <source>
        <strain evidence="7">Expedition CK06-06</strain>
    </source>
</reference>
<accession>X0U5J6</accession>
<dbReference type="NCBIfam" id="TIGR00904">
    <property type="entry name" value="mreB"/>
    <property type="match status" value="1"/>
</dbReference>
<evidence type="ECO:0000313" key="7">
    <source>
        <dbReference type="EMBL" id="GAF83775.1"/>
    </source>
</evidence>
<gene>
    <name evidence="7" type="ORF">S01H1_12020</name>
</gene>
<dbReference type="GO" id="GO:0000902">
    <property type="term" value="P:cell morphogenesis"/>
    <property type="evidence" value="ECO:0007669"/>
    <property type="project" value="InterPro"/>
</dbReference>
<dbReference type="PANTHER" id="PTHR42749:SF1">
    <property type="entry name" value="CELL SHAPE-DETERMINING PROTEIN MREB"/>
    <property type="match status" value="1"/>
</dbReference>
<evidence type="ECO:0000256" key="1">
    <source>
        <dbReference type="ARBA" id="ARBA00004496"/>
    </source>
</evidence>
<evidence type="ECO:0000256" key="4">
    <source>
        <dbReference type="ARBA" id="ARBA00022840"/>
    </source>
</evidence>
<dbReference type="PANTHER" id="PTHR42749">
    <property type="entry name" value="CELL SHAPE-DETERMINING PROTEIN MREB"/>
    <property type="match status" value="1"/>
</dbReference>
<dbReference type="EMBL" id="BARS01006148">
    <property type="protein sequence ID" value="GAF83775.1"/>
    <property type="molecule type" value="Genomic_DNA"/>
</dbReference>
<name>X0U5J6_9ZZZZ</name>
<comment type="subcellular location">
    <subcellularLocation>
        <location evidence="1">Cytoplasm</location>
    </subcellularLocation>
</comment>
<organism evidence="7">
    <name type="scientific">marine sediment metagenome</name>
    <dbReference type="NCBI Taxonomy" id="412755"/>
    <lineage>
        <taxon>unclassified sequences</taxon>
        <taxon>metagenomes</taxon>
        <taxon>ecological metagenomes</taxon>
    </lineage>
</organism>
<dbReference type="GO" id="GO:0008360">
    <property type="term" value="P:regulation of cell shape"/>
    <property type="evidence" value="ECO:0007669"/>
    <property type="project" value="UniProtKB-KW"/>
</dbReference>
<dbReference type="InterPro" id="IPR056546">
    <property type="entry name" value="MreB_MamK-like"/>
</dbReference>
<dbReference type="InterPro" id="IPR043129">
    <property type="entry name" value="ATPase_NBD"/>
</dbReference>